<evidence type="ECO:0000256" key="1">
    <source>
        <dbReference type="ARBA" id="ARBA00004613"/>
    </source>
</evidence>
<sequence length="522" mass="54388">MPSSGHKSTSCVEGLVLGCESWWRGARPPGCSEGRRGLSSPRRKHLKISNRFLGTTASRRGSRRKEEALLQVARATPGALQSPGSSSHPSQDLSDFPSKRGRLLPLSAAPRRSVRTSPRRCDHRRHFGEMLGPPVSALPQQPTSPVPARRVQTPSVRGPAAASCGPRAPDTQGPPRGPCGAPAAPSQALAARGAAARPAHAHAHRAPAPRADPGSGRRRRGARGPARRRAAGSPRAARGRGGRAGAGVVRTHPPGEGAGWESGVGALEARGGGRAGGGPGAGRGEGARGGARAPPPRGAERGLSRRSGCWWPASCWRCRRAGRGAPRGRAGGRRGRGAARTGRRSSWSSCTGGWRPACSAPSTTRCSWARASRRATPAARPGAGPPTAASGRPPTCAACLRGPTDAAASLQNLSLARISYDPARYPKYLPEAYCLCRGCLTGPFGEEDFRFRSTPVFVPAVVLRRTPACAGGRSVYTEEYVTVPVGCTCVPEQEKEADSVNSSMDKPGSKLLLSPSDKPGRP</sequence>
<organism evidence="6 7">
    <name type="scientific">Camelus ferus</name>
    <name type="common">Wild bactrian camel</name>
    <name type="synonym">Camelus bactrianus ferus</name>
    <dbReference type="NCBI Taxonomy" id="419612"/>
    <lineage>
        <taxon>Eukaryota</taxon>
        <taxon>Metazoa</taxon>
        <taxon>Chordata</taxon>
        <taxon>Craniata</taxon>
        <taxon>Vertebrata</taxon>
        <taxon>Euteleostomi</taxon>
        <taxon>Mammalia</taxon>
        <taxon>Eutheria</taxon>
        <taxon>Laurasiatheria</taxon>
        <taxon>Artiodactyla</taxon>
        <taxon>Tylopoda</taxon>
        <taxon>Camelidae</taxon>
        <taxon>Camelus</taxon>
    </lineage>
</organism>
<reference evidence="7" key="1">
    <citation type="submission" date="2025-08" db="UniProtKB">
        <authorList>
            <consortium name="RefSeq"/>
        </authorList>
    </citation>
    <scope>IDENTIFICATION</scope>
    <source>
        <tissue evidence="7">Ear skin</tissue>
    </source>
</reference>
<dbReference type="InterPro" id="IPR029034">
    <property type="entry name" value="Cystine-knot_cytokine"/>
</dbReference>
<dbReference type="GO" id="GO:0005576">
    <property type="term" value="C:extracellular region"/>
    <property type="evidence" value="ECO:0007669"/>
    <property type="project" value="UniProtKB-SubCell"/>
</dbReference>
<feature type="compositionally biased region" description="Low complexity" evidence="5">
    <location>
        <begin position="374"/>
        <end position="394"/>
    </location>
</feature>
<feature type="region of interest" description="Disordered" evidence="5">
    <location>
        <begin position="27"/>
        <end position="305"/>
    </location>
</feature>
<proteinExistence type="inferred from homology"/>
<feature type="compositionally biased region" description="Polar residues" evidence="5">
    <location>
        <begin position="82"/>
        <end position="93"/>
    </location>
</feature>
<dbReference type="InterPro" id="IPR010345">
    <property type="entry name" value="IL-17_fam"/>
</dbReference>
<evidence type="ECO:0000256" key="4">
    <source>
        <dbReference type="ARBA" id="ARBA00022729"/>
    </source>
</evidence>
<keyword evidence="6" id="KW-1185">Reference proteome</keyword>
<dbReference type="RefSeq" id="XP_032352362.1">
    <property type="nucleotide sequence ID" value="XM_032496471.1"/>
</dbReference>
<feature type="compositionally biased region" description="Low complexity" evidence="5">
    <location>
        <begin position="178"/>
        <end position="198"/>
    </location>
</feature>
<feature type="region of interest" description="Disordered" evidence="5">
    <location>
        <begin position="370"/>
        <end position="394"/>
    </location>
</feature>
<accession>A0A8B8UDI0</accession>
<comment type="similarity">
    <text evidence="2">Belongs to the IL-17 family.</text>
</comment>
<evidence type="ECO:0000256" key="3">
    <source>
        <dbReference type="ARBA" id="ARBA00022525"/>
    </source>
</evidence>
<dbReference type="Proteomes" id="UP000694856">
    <property type="component" value="Chromosome 14"/>
</dbReference>
<dbReference type="GO" id="GO:0005125">
    <property type="term" value="F:cytokine activity"/>
    <property type="evidence" value="ECO:0007669"/>
    <property type="project" value="InterPro"/>
</dbReference>
<dbReference type="Pfam" id="PF06083">
    <property type="entry name" value="IL17"/>
    <property type="match status" value="1"/>
</dbReference>
<gene>
    <name evidence="7" type="primary">IL17D</name>
</gene>
<feature type="compositionally biased region" description="Basic residues" evidence="5">
    <location>
        <begin position="330"/>
        <end position="343"/>
    </location>
</feature>
<keyword evidence="4" id="KW-0732">Signal</keyword>
<dbReference type="SUPFAM" id="SSF57501">
    <property type="entry name" value="Cystine-knot cytokines"/>
    <property type="match status" value="1"/>
</dbReference>
<feature type="compositionally biased region" description="Basic residues" evidence="5">
    <location>
        <begin position="112"/>
        <end position="126"/>
    </location>
</feature>
<feature type="region of interest" description="Disordered" evidence="5">
    <location>
        <begin position="322"/>
        <end position="348"/>
    </location>
</feature>
<dbReference type="GeneID" id="102509374"/>
<feature type="compositionally biased region" description="Gly residues" evidence="5">
    <location>
        <begin position="270"/>
        <end position="289"/>
    </location>
</feature>
<evidence type="ECO:0000256" key="2">
    <source>
        <dbReference type="ARBA" id="ARBA00007236"/>
    </source>
</evidence>
<dbReference type="Gene3D" id="2.10.90.10">
    <property type="entry name" value="Cystine-knot cytokines"/>
    <property type="match status" value="1"/>
</dbReference>
<feature type="region of interest" description="Disordered" evidence="5">
    <location>
        <begin position="498"/>
        <end position="522"/>
    </location>
</feature>
<feature type="compositionally biased region" description="Basic residues" evidence="5">
    <location>
        <begin position="216"/>
        <end position="230"/>
    </location>
</feature>
<dbReference type="CTD" id="53342"/>
<name>A0A8B8UDI0_CAMFR</name>
<evidence type="ECO:0000313" key="6">
    <source>
        <dbReference type="Proteomes" id="UP000694856"/>
    </source>
</evidence>
<evidence type="ECO:0000256" key="5">
    <source>
        <dbReference type="SAM" id="MobiDB-lite"/>
    </source>
</evidence>
<dbReference type="KEGG" id="cfr:102509374"/>
<keyword evidence="3" id="KW-0964">Secreted</keyword>
<protein>
    <submittedName>
        <fullName evidence="7">Interleukin-17D isoform X1</fullName>
    </submittedName>
</protein>
<dbReference type="AlphaFoldDB" id="A0A8B8UDI0"/>
<comment type="subcellular location">
    <subcellularLocation>
        <location evidence="1">Secreted</location>
    </subcellularLocation>
</comment>
<evidence type="ECO:0000313" key="7">
    <source>
        <dbReference type="RefSeq" id="XP_032352362.1"/>
    </source>
</evidence>